<keyword evidence="2" id="KW-1185">Reference proteome</keyword>
<dbReference type="EMBL" id="GL945485">
    <property type="protein sequence ID" value="EGN95864.1"/>
    <property type="molecule type" value="Genomic_DNA"/>
</dbReference>
<gene>
    <name evidence="1" type="ORF">SERLA73DRAFT_187097</name>
</gene>
<dbReference type="AlphaFoldDB" id="F8Q8H6"/>
<organism evidence="2">
    <name type="scientific">Serpula lacrymans var. lacrymans (strain S7.3)</name>
    <name type="common">Dry rot fungus</name>
    <dbReference type="NCBI Taxonomy" id="936435"/>
    <lineage>
        <taxon>Eukaryota</taxon>
        <taxon>Fungi</taxon>
        <taxon>Dikarya</taxon>
        <taxon>Basidiomycota</taxon>
        <taxon>Agaricomycotina</taxon>
        <taxon>Agaricomycetes</taxon>
        <taxon>Agaricomycetidae</taxon>
        <taxon>Boletales</taxon>
        <taxon>Coniophorineae</taxon>
        <taxon>Serpulaceae</taxon>
        <taxon>Serpula</taxon>
    </lineage>
</organism>
<evidence type="ECO:0000313" key="1">
    <source>
        <dbReference type="EMBL" id="EGN95864.1"/>
    </source>
</evidence>
<accession>F8Q8H6</accession>
<name>F8Q8H6_SERL3</name>
<dbReference type="PANTHER" id="PTHR38048:SF2">
    <property type="entry name" value="HEMERYTHRIN-LIKE DOMAIN-CONTAINING PROTEIN"/>
    <property type="match status" value="1"/>
</dbReference>
<dbReference type="OMA" id="DWPPVPW"/>
<sequence length="274" mass="31749">MYRCLRITSLPRLRPQFKPTTPLTYDFQRFRLSTMAYTQEKFNQDLAKIAELASPAKPTDIYYKIQWEMARTHKCLIDYWVQVQKEFDTSAPVDDAENYLGYAKQWVRMIEVHHQLEEEVQFPCWDAHLNSEMVKNHDEHVELMGTLSGFKNYLEAVSSGAEAWSGSKAKELSQAFLPTLMHHFVEELYTLDPDLLKNSGFTVDELKVGTQGVSERSKTLLNPFTDVVPCITHNGGALDWPPVPWEMTAEFKMPPQLYETHKGWWKYSAYPLSG</sequence>
<dbReference type="InParanoid" id="F8Q8H6"/>
<dbReference type="eggNOG" id="ENOG502SJM7">
    <property type="taxonomic scope" value="Eukaryota"/>
</dbReference>
<dbReference type="PANTHER" id="PTHR38048">
    <property type="entry name" value="EXPRESSED PROTEIN"/>
    <property type="match status" value="1"/>
</dbReference>
<dbReference type="Gene3D" id="1.20.120.520">
    <property type="entry name" value="nmb1532 protein domain like"/>
    <property type="match status" value="1"/>
</dbReference>
<protein>
    <recommendedName>
        <fullName evidence="3">Hemerythrin-like domain-containing protein</fullName>
    </recommendedName>
</protein>
<evidence type="ECO:0008006" key="3">
    <source>
        <dbReference type="Google" id="ProtNLM"/>
    </source>
</evidence>
<proteinExistence type="predicted"/>
<reference evidence="2" key="1">
    <citation type="journal article" date="2011" name="Science">
        <title>The plant cell wall-decomposing machinery underlies the functional diversity of forest fungi.</title>
        <authorList>
            <person name="Eastwood D.C."/>
            <person name="Floudas D."/>
            <person name="Binder M."/>
            <person name="Majcherczyk A."/>
            <person name="Schneider P."/>
            <person name="Aerts A."/>
            <person name="Asiegbu F.O."/>
            <person name="Baker S.E."/>
            <person name="Barry K."/>
            <person name="Bendiksby M."/>
            <person name="Blumentritt M."/>
            <person name="Coutinho P.M."/>
            <person name="Cullen D."/>
            <person name="de Vries R.P."/>
            <person name="Gathman A."/>
            <person name="Goodell B."/>
            <person name="Henrissat B."/>
            <person name="Ihrmark K."/>
            <person name="Kauserud H."/>
            <person name="Kohler A."/>
            <person name="LaButti K."/>
            <person name="Lapidus A."/>
            <person name="Lavin J.L."/>
            <person name="Lee Y.-H."/>
            <person name="Lindquist E."/>
            <person name="Lilly W."/>
            <person name="Lucas S."/>
            <person name="Morin E."/>
            <person name="Murat C."/>
            <person name="Oguiza J.A."/>
            <person name="Park J."/>
            <person name="Pisabarro A.G."/>
            <person name="Riley R."/>
            <person name="Rosling A."/>
            <person name="Salamov A."/>
            <person name="Schmidt O."/>
            <person name="Schmutz J."/>
            <person name="Skrede I."/>
            <person name="Stenlid J."/>
            <person name="Wiebenga A."/>
            <person name="Xie X."/>
            <person name="Kuees U."/>
            <person name="Hibbett D.S."/>
            <person name="Hoffmeister D."/>
            <person name="Hoegberg N."/>
            <person name="Martin F."/>
            <person name="Grigoriev I.V."/>
            <person name="Watkinson S.C."/>
        </authorList>
    </citation>
    <scope>NUCLEOTIDE SEQUENCE [LARGE SCALE GENOMIC DNA]</scope>
    <source>
        <strain evidence="2">strain S7.3</strain>
    </source>
</reference>
<dbReference type="Proteomes" id="UP000008063">
    <property type="component" value="Unassembled WGS sequence"/>
</dbReference>
<dbReference type="HOGENOM" id="CLU_066708_1_0_1"/>
<evidence type="ECO:0000313" key="2">
    <source>
        <dbReference type="Proteomes" id="UP000008063"/>
    </source>
</evidence>
<dbReference type="InterPro" id="IPR053206">
    <property type="entry name" value="Dimeric_xanthone_biosynth"/>
</dbReference>